<protein>
    <submittedName>
        <fullName evidence="1">Uncharacterized protein</fullName>
    </submittedName>
</protein>
<name>A0AAN8WLI2_HALRR</name>
<keyword evidence="2" id="KW-1185">Reference proteome</keyword>
<accession>A0AAN8WLI2</accession>
<proteinExistence type="predicted"/>
<evidence type="ECO:0000313" key="2">
    <source>
        <dbReference type="Proteomes" id="UP001381693"/>
    </source>
</evidence>
<dbReference type="Proteomes" id="UP001381693">
    <property type="component" value="Unassembled WGS sequence"/>
</dbReference>
<reference evidence="1 2" key="1">
    <citation type="submission" date="2023-11" db="EMBL/GenBank/DDBJ databases">
        <title>Halocaridina rubra genome assembly.</title>
        <authorList>
            <person name="Smith C."/>
        </authorList>
    </citation>
    <scope>NUCLEOTIDE SEQUENCE [LARGE SCALE GENOMIC DNA]</scope>
    <source>
        <strain evidence="1">EP-1</strain>
        <tissue evidence="1">Whole</tissue>
    </source>
</reference>
<sequence length="82" mass="9437">MGVDTDRHVSVPVLRHGLPFLPRARTDAFLRRTCIGRCSRYHKCMLFLTSDRDGARTLDLTPQSRGRYRLSHNEGMSHVGKR</sequence>
<dbReference type="EMBL" id="JAXCGZ010020874">
    <property type="protein sequence ID" value="KAK7065128.1"/>
    <property type="molecule type" value="Genomic_DNA"/>
</dbReference>
<organism evidence="1 2">
    <name type="scientific">Halocaridina rubra</name>
    <name type="common">Hawaiian red shrimp</name>
    <dbReference type="NCBI Taxonomy" id="373956"/>
    <lineage>
        <taxon>Eukaryota</taxon>
        <taxon>Metazoa</taxon>
        <taxon>Ecdysozoa</taxon>
        <taxon>Arthropoda</taxon>
        <taxon>Crustacea</taxon>
        <taxon>Multicrustacea</taxon>
        <taxon>Malacostraca</taxon>
        <taxon>Eumalacostraca</taxon>
        <taxon>Eucarida</taxon>
        <taxon>Decapoda</taxon>
        <taxon>Pleocyemata</taxon>
        <taxon>Caridea</taxon>
        <taxon>Atyoidea</taxon>
        <taxon>Atyidae</taxon>
        <taxon>Halocaridina</taxon>
    </lineage>
</organism>
<gene>
    <name evidence="1" type="ORF">SK128_002133</name>
</gene>
<evidence type="ECO:0000313" key="1">
    <source>
        <dbReference type="EMBL" id="KAK7065128.1"/>
    </source>
</evidence>
<comment type="caution">
    <text evidence="1">The sequence shown here is derived from an EMBL/GenBank/DDBJ whole genome shotgun (WGS) entry which is preliminary data.</text>
</comment>
<dbReference type="AlphaFoldDB" id="A0AAN8WLI2"/>